<evidence type="ECO:0000256" key="4">
    <source>
        <dbReference type="ARBA" id="ARBA00022692"/>
    </source>
</evidence>
<dbReference type="SUPFAM" id="SSF56935">
    <property type="entry name" value="Porins"/>
    <property type="match status" value="1"/>
</dbReference>
<dbReference type="InterPro" id="IPR036942">
    <property type="entry name" value="Beta-barrel_TonB_sf"/>
</dbReference>
<keyword evidence="2 7" id="KW-0813">Transport</keyword>
<evidence type="ECO:0000313" key="9">
    <source>
        <dbReference type="EMBL" id="RXG32412.1"/>
    </source>
</evidence>
<proteinExistence type="inferred from homology"/>
<dbReference type="Gene3D" id="2.60.40.1120">
    <property type="entry name" value="Carboxypeptidase-like, regulatory domain"/>
    <property type="match status" value="1"/>
</dbReference>
<dbReference type="Pfam" id="PF07715">
    <property type="entry name" value="Plug"/>
    <property type="match status" value="1"/>
</dbReference>
<comment type="subcellular location">
    <subcellularLocation>
        <location evidence="1 7">Cell outer membrane</location>
        <topology evidence="1 7">Multi-pass membrane protein</topology>
    </subcellularLocation>
</comment>
<dbReference type="AlphaFoldDB" id="A0A4Q0PQC2"/>
<keyword evidence="5 7" id="KW-0472">Membrane</keyword>
<evidence type="ECO:0000259" key="8">
    <source>
        <dbReference type="Pfam" id="PF07715"/>
    </source>
</evidence>
<dbReference type="Pfam" id="PF13715">
    <property type="entry name" value="CarbopepD_reg_2"/>
    <property type="match status" value="1"/>
</dbReference>
<evidence type="ECO:0000256" key="1">
    <source>
        <dbReference type="ARBA" id="ARBA00004571"/>
    </source>
</evidence>
<gene>
    <name evidence="9" type="ORF">DSL99_734</name>
</gene>
<name>A0A4Q0PQC2_9FLAO</name>
<dbReference type="Gene3D" id="2.170.130.10">
    <property type="entry name" value="TonB-dependent receptor, plug domain"/>
    <property type="match status" value="1"/>
</dbReference>
<keyword evidence="3 7" id="KW-1134">Transmembrane beta strand</keyword>
<sequence length="1098" mass="122525">MKNLLYLVIFIPILTTAQQKQKLVSGTVVDAAMNMPIPGASVYISSSMVGSKAKEEGVLDGAMLGTTTDFDGHFELRIDDTVKSLLVSYMGFKTKTIDVSGAATDLTIVLEESTQNLEEVLITGYQKIEKRKATSAYSTIDVSEIQQAGVATVDQMLTGQLPGVLVQPTSGAPGAPSKISIRGTATLNGSSDPLWVLDGIPLEGEDIPKEFRDKDNIDNLQSFPVAGLNPEDIESITVLKDAAATSIYGARAANGVIVITSKSGKKGGMHINASANTFITQKPDYSKLNLMNASQKVDFELFLASREDLTYQKDRGDVARILNTYNSYDTFQNNGFSALDPEVQNAINNLRALNTNWGSELYQMAVNQQYSLSISGGNDQNTYYLSAGIFDEKGSTIGTGQQRYNITLKDNFNLNDDFKVGVSVFASQNKTFSYITGADSYTNPAYYARNANPYLRLTDDEGNYVYDPDLVERSDLNLNYNVLEERRNTSHDLVANSIKSILNAAYDVTEDLHFSTQLGLQFDFNRTEKFSDRNSYYTRKYRQRSQYATPTGDAYFMPDGGIIQNWNTDVFQYNWKSTANYNTTFNNLHELDVMLGTEFRRNKTEEIQTKGFGYNPNTLTTIPITDERVLANSLFDPLNKRYNENAFASFFGTASYTYDRKYTLFSSLRYDGSNLFGVNPKYRYLPIWSVAGSWNIHQESFMDEFREVSNLKVRASYGIQGNIDKSTSPYVLGVYENVSILPGMNEEIIQALGAPNPNLRWEKTTSTNIGLDLGLFDNKVFLVGDYYYRKSTDLIGLRAVPLESGYNFINTNWGTVSNRGFELAINTVNISNTNFKWTSGLNISHNKSIVEDIQIREENFKPSLKGYSANAIFAIKTAGLDSNGLPLFWKDGKKVSAVDFYNLEEGTDGSQLTNQEHRDLYSYVGDGAPLFSGGFRNTFQYKQFDLRILSNFILNQTVQAAPSYYPTLARPGTNYSTEILNAGTGNLPALIGANSPGFNTDLVYNWYNSFDAGRTYDDLDIWVKDMSYIRISSIRLSYALPARHLEKLKLSGLNFNIEGRNLFVFGSDYDGFFDPETYGSLYAQPIPKVISAGFNLTF</sequence>
<evidence type="ECO:0000256" key="5">
    <source>
        <dbReference type="ARBA" id="ARBA00023136"/>
    </source>
</evidence>
<dbReference type="Proteomes" id="UP000290608">
    <property type="component" value="Unassembled WGS sequence"/>
</dbReference>
<dbReference type="InterPro" id="IPR012910">
    <property type="entry name" value="Plug_dom"/>
</dbReference>
<dbReference type="STRING" id="1122159.SAMN02745246_00941"/>
<dbReference type="InterPro" id="IPR023997">
    <property type="entry name" value="TonB-dep_OMP_SusC/RagA_CS"/>
</dbReference>
<organism evidence="9 10">
    <name type="scientific">Leeuwenhoekiella marinoflava</name>
    <dbReference type="NCBI Taxonomy" id="988"/>
    <lineage>
        <taxon>Bacteria</taxon>
        <taxon>Pseudomonadati</taxon>
        <taxon>Bacteroidota</taxon>
        <taxon>Flavobacteriia</taxon>
        <taxon>Flavobacteriales</taxon>
        <taxon>Flavobacteriaceae</taxon>
        <taxon>Leeuwenhoekiella</taxon>
    </lineage>
</organism>
<evidence type="ECO:0000256" key="6">
    <source>
        <dbReference type="ARBA" id="ARBA00023237"/>
    </source>
</evidence>
<dbReference type="EMBL" id="QOVL01000003">
    <property type="protein sequence ID" value="RXG32412.1"/>
    <property type="molecule type" value="Genomic_DNA"/>
</dbReference>
<protein>
    <submittedName>
        <fullName evidence="9">TonB-linked SusC/RagA family outer membrane protein</fullName>
    </submittedName>
</protein>
<comment type="caution">
    <text evidence="9">The sequence shown here is derived from an EMBL/GenBank/DDBJ whole genome shotgun (WGS) entry which is preliminary data.</text>
</comment>
<keyword evidence="4 7" id="KW-0812">Transmembrane</keyword>
<evidence type="ECO:0000256" key="3">
    <source>
        <dbReference type="ARBA" id="ARBA00022452"/>
    </source>
</evidence>
<dbReference type="NCBIfam" id="TIGR04056">
    <property type="entry name" value="OMP_RagA_SusC"/>
    <property type="match status" value="1"/>
</dbReference>
<dbReference type="RefSeq" id="WP_073097585.1">
    <property type="nucleotide sequence ID" value="NZ_QOVL01000003.1"/>
</dbReference>
<dbReference type="InterPro" id="IPR039426">
    <property type="entry name" value="TonB-dep_rcpt-like"/>
</dbReference>
<comment type="similarity">
    <text evidence="7">Belongs to the TonB-dependent receptor family.</text>
</comment>
<dbReference type="InterPro" id="IPR037066">
    <property type="entry name" value="Plug_dom_sf"/>
</dbReference>
<dbReference type="NCBIfam" id="TIGR04057">
    <property type="entry name" value="SusC_RagA_signa"/>
    <property type="match status" value="1"/>
</dbReference>
<dbReference type="SUPFAM" id="SSF49464">
    <property type="entry name" value="Carboxypeptidase regulatory domain-like"/>
    <property type="match status" value="1"/>
</dbReference>
<accession>A0A4Q0PQC2</accession>
<dbReference type="InterPro" id="IPR023996">
    <property type="entry name" value="TonB-dep_OMP_SusC/RagA"/>
</dbReference>
<evidence type="ECO:0000313" key="10">
    <source>
        <dbReference type="Proteomes" id="UP000290608"/>
    </source>
</evidence>
<reference evidence="9 10" key="1">
    <citation type="submission" date="2018-07" db="EMBL/GenBank/DDBJ databases">
        <title>Leeuwenhoekiella genomics.</title>
        <authorList>
            <person name="Tahon G."/>
            <person name="Willems A."/>
        </authorList>
    </citation>
    <scope>NUCLEOTIDE SEQUENCE [LARGE SCALE GENOMIC DNA]</scope>
    <source>
        <strain evidence="9 10">LMG 1345</strain>
    </source>
</reference>
<dbReference type="InterPro" id="IPR008969">
    <property type="entry name" value="CarboxyPept-like_regulatory"/>
</dbReference>
<dbReference type="Gene3D" id="2.40.170.20">
    <property type="entry name" value="TonB-dependent receptor, beta-barrel domain"/>
    <property type="match status" value="1"/>
</dbReference>
<feature type="domain" description="TonB-dependent receptor plug" evidence="8">
    <location>
        <begin position="130"/>
        <end position="256"/>
    </location>
</feature>
<dbReference type="GO" id="GO:0009279">
    <property type="term" value="C:cell outer membrane"/>
    <property type="evidence" value="ECO:0007669"/>
    <property type="project" value="UniProtKB-SubCell"/>
</dbReference>
<keyword evidence="6 7" id="KW-0998">Cell outer membrane</keyword>
<dbReference type="PROSITE" id="PS52016">
    <property type="entry name" value="TONB_DEPENDENT_REC_3"/>
    <property type="match status" value="1"/>
</dbReference>
<evidence type="ECO:0000256" key="7">
    <source>
        <dbReference type="PROSITE-ProRule" id="PRU01360"/>
    </source>
</evidence>
<evidence type="ECO:0000256" key="2">
    <source>
        <dbReference type="ARBA" id="ARBA00022448"/>
    </source>
</evidence>